<comment type="caution">
    <text evidence="1">The sequence shown here is derived from an EMBL/GenBank/DDBJ whole genome shotgun (WGS) entry which is preliminary data.</text>
</comment>
<dbReference type="AlphaFoldDB" id="A0A921E0E4"/>
<gene>
    <name evidence="1" type="ORF">K8W01_04475</name>
</gene>
<evidence type="ECO:0000313" key="1">
    <source>
        <dbReference type="EMBL" id="HJE22893.1"/>
    </source>
</evidence>
<protein>
    <submittedName>
        <fullName evidence="1">Uncharacterized protein</fullName>
    </submittedName>
</protein>
<reference evidence="1" key="2">
    <citation type="submission" date="2021-09" db="EMBL/GenBank/DDBJ databases">
        <authorList>
            <person name="Gilroy R."/>
        </authorList>
    </citation>
    <scope>NUCLEOTIDE SEQUENCE</scope>
    <source>
        <strain evidence="1">316</strain>
    </source>
</reference>
<proteinExistence type="predicted"/>
<organism evidence="1 2">
    <name type="scientific">Methylorubrum populi</name>
    <dbReference type="NCBI Taxonomy" id="223967"/>
    <lineage>
        <taxon>Bacteria</taxon>
        <taxon>Pseudomonadati</taxon>
        <taxon>Pseudomonadota</taxon>
        <taxon>Alphaproteobacteria</taxon>
        <taxon>Hyphomicrobiales</taxon>
        <taxon>Methylobacteriaceae</taxon>
        <taxon>Methylorubrum</taxon>
    </lineage>
</organism>
<evidence type="ECO:0000313" key="2">
    <source>
        <dbReference type="Proteomes" id="UP000742631"/>
    </source>
</evidence>
<name>A0A921E0E4_9HYPH</name>
<dbReference type="EMBL" id="DYYG01000013">
    <property type="protein sequence ID" value="HJE22893.1"/>
    <property type="molecule type" value="Genomic_DNA"/>
</dbReference>
<dbReference type="Proteomes" id="UP000742631">
    <property type="component" value="Unassembled WGS sequence"/>
</dbReference>
<accession>A0A921E0E4</accession>
<reference evidence="1" key="1">
    <citation type="journal article" date="2021" name="PeerJ">
        <title>Extensive microbial diversity within the chicken gut microbiome revealed by metagenomics and culture.</title>
        <authorList>
            <person name="Gilroy R."/>
            <person name="Ravi A."/>
            <person name="Getino M."/>
            <person name="Pursley I."/>
            <person name="Horton D.L."/>
            <person name="Alikhan N.F."/>
            <person name="Baker D."/>
            <person name="Gharbi K."/>
            <person name="Hall N."/>
            <person name="Watson M."/>
            <person name="Adriaenssens E.M."/>
            <person name="Foster-Nyarko E."/>
            <person name="Jarju S."/>
            <person name="Secka A."/>
            <person name="Antonio M."/>
            <person name="Oren A."/>
            <person name="Chaudhuri R.R."/>
            <person name="La Ragione R."/>
            <person name="Hildebrand F."/>
            <person name="Pallen M.J."/>
        </authorList>
    </citation>
    <scope>NUCLEOTIDE SEQUENCE</scope>
    <source>
        <strain evidence="1">316</strain>
    </source>
</reference>
<sequence>MMFALPPDEPDLGDLQPLVEAIDNLCEILDGDRETVIEGLAEILRRRTQFEALKQLLDSR</sequence>